<feature type="transmembrane region" description="Helical" evidence="2">
    <location>
        <begin position="25"/>
        <end position="49"/>
    </location>
</feature>
<dbReference type="Proteomes" id="UP000574690">
    <property type="component" value="Unassembled WGS sequence"/>
</dbReference>
<feature type="transmembrane region" description="Helical" evidence="2">
    <location>
        <begin position="170"/>
        <end position="189"/>
    </location>
</feature>
<keyword evidence="2" id="KW-0812">Transmembrane</keyword>
<keyword evidence="2" id="KW-0472">Membrane</keyword>
<evidence type="ECO:0000313" key="4">
    <source>
        <dbReference type="Proteomes" id="UP000574690"/>
    </source>
</evidence>
<dbReference type="EMBL" id="JABFXE010000534">
    <property type="protein sequence ID" value="NUQ89352.1"/>
    <property type="molecule type" value="Genomic_DNA"/>
</dbReference>
<proteinExistence type="predicted"/>
<protein>
    <submittedName>
        <fullName evidence="3">Uncharacterized protein</fullName>
    </submittedName>
</protein>
<feature type="region of interest" description="Disordered" evidence="1">
    <location>
        <begin position="200"/>
        <end position="244"/>
    </location>
</feature>
<name>A0A850CBF9_9ACTN</name>
<evidence type="ECO:0000256" key="1">
    <source>
        <dbReference type="SAM" id="MobiDB-lite"/>
    </source>
</evidence>
<evidence type="ECO:0000256" key="2">
    <source>
        <dbReference type="SAM" id="Phobius"/>
    </source>
</evidence>
<dbReference type="AlphaFoldDB" id="A0A850CBF9"/>
<sequence length="244" mass="25813">MAYPPAPQYPQQPLPQGPKTRPGSVAAVVWTQFITAALLVATGIAMFAVQSAVKDVVSDEIQNDPSLADSGITADDISTIITLTFAVVAGVYLLFAVFYVILGILNNKGNRAGRILSWVLSGIALACCGLGGLIGQVGETTYNMNGTEYQDEMTQAVEDATPGWVSALDWATLIVFIVGSLIIIILLAVPASNEFFRKEDLSAGPYQGQPPYGQQPGQPPYGQQPPQDPGQPPYGQQPPAPPVQ</sequence>
<organism evidence="3 4">
    <name type="scientific">Glycomyces artemisiae</name>
    <dbReference type="NCBI Taxonomy" id="1076443"/>
    <lineage>
        <taxon>Bacteria</taxon>
        <taxon>Bacillati</taxon>
        <taxon>Actinomycetota</taxon>
        <taxon>Actinomycetes</taxon>
        <taxon>Glycomycetales</taxon>
        <taxon>Glycomycetaceae</taxon>
        <taxon>Glycomyces</taxon>
    </lineage>
</organism>
<feature type="transmembrane region" description="Helical" evidence="2">
    <location>
        <begin position="115"/>
        <end position="134"/>
    </location>
</feature>
<feature type="compositionally biased region" description="Pro residues" evidence="1">
    <location>
        <begin position="217"/>
        <end position="244"/>
    </location>
</feature>
<accession>A0A850CBF9</accession>
<evidence type="ECO:0000313" key="3">
    <source>
        <dbReference type="EMBL" id="NUQ89352.1"/>
    </source>
</evidence>
<gene>
    <name evidence="3" type="ORF">HOQ43_12930</name>
</gene>
<comment type="caution">
    <text evidence="3">The sequence shown here is derived from an EMBL/GenBank/DDBJ whole genome shotgun (WGS) entry which is preliminary data.</text>
</comment>
<keyword evidence="2" id="KW-1133">Transmembrane helix</keyword>
<reference evidence="3 4" key="1">
    <citation type="submission" date="2020-05" db="EMBL/GenBank/DDBJ databases">
        <title>DNA-SIP metagenomic assembled genomes.</title>
        <authorList>
            <person name="Yu J."/>
        </authorList>
    </citation>
    <scope>NUCLEOTIDE SEQUENCE [LARGE SCALE GENOMIC DNA]</scope>
    <source>
        <strain evidence="3">Bin5.27</strain>
    </source>
</reference>
<feature type="compositionally biased region" description="Low complexity" evidence="1">
    <location>
        <begin position="204"/>
        <end position="216"/>
    </location>
</feature>
<feature type="transmembrane region" description="Helical" evidence="2">
    <location>
        <begin position="80"/>
        <end position="103"/>
    </location>
</feature>